<proteinExistence type="predicted"/>
<feature type="region of interest" description="Disordered" evidence="1">
    <location>
        <begin position="83"/>
        <end position="112"/>
    </location>
</feature>
<comment type="caution">
    <text evidence="2">The sequence shown here is derived from an EMBL/GenBank/DDBJ whole genome shotgun (WGS) entry which is preliminary data.</text>
</comment>
<feature type="compositionally biased region" description="Basic and acidic residues" evidence="1">
    <location>
        <begin position="83"/>
        <end position="95"/>
    </location>
</feature>
<feature type="non-terminal residue" evidence="2">
    <location>
        <position position="1"/>
    </location>
</feature>
<evidence type="ECO:0000256" key="1">
    <source>
        <dbReference type="SAM" id="MobiDB-lite"/>
    </source>
</evidence>
<dbReference type="Proteomes" id="UP001434883">
    <property type="component" value="Unassembled WGS sequence"/>
</dbReference>
<protein>
    <submittedName>
        <fullName evidence="2">Uncharacterized protein</fullName>
    </submittedName>
</protein>
<evidence type="ECO:0000313" key="3">
    <source>
        <dbReference type="Proteomes" id="UP001434883"/>
    </source>
</evidence>
<accession>A0ABV0QLU5</accession>
<gene>
    <name evidence="2" type="ORF">XENOCAPTIV_012002</name>
</gene>
<organism evidence="2 3">
    <name type="scientific">Xenoophorus captivus</name>
    <dbReference type="NCBI Taxonomy" id="1517983"/>
    <lineage>
        <taxon>Eukaryota</taxon>
        <taxon>Metazoa</taxon>
        <taxon>Chordata</taxon>
        <taxon>Craniata</taxon>
        <taxon>Vertebrata</taxon>
        <taxon>Euteleostomi</taxon>
        <taxon>Actinopterygii</taxon>
        <taxon>Neopterygii</taxon>
        <taxon>Teleostei</taxon>
        <taxon>Neoteleostei</taxon>
        <taxon>Acanthomorphata</taxon>
        <taxon>Ovalentaria</taxon>
        <taxon>Atherinomorphae</taxon>
        <taxon>Cyprinodontiformes</taxon>
        <taxon>Goodeidae</taxon>
        <taxon>Xenoophorus</taxon>
    </lineage>
</organism>
<keyword evidence="3" id="KW-1185">Reference proteome</keyword>
<dbReference type="EMBL" id="JAHRIN010017059">
    <property type="protein sequence ID" value="MEQ2196760.1"/>
    <property type="molecule type" value="Genomic_DNA"/>
</dbReference>
<reference evidence="2 3" key="1">
    <citation type="submission" date="2021-06" db="EMBL/GenBank/DDBJ databases">
        <authorList>
            <person name="Palmer J.M."/>
        </authorList>
    </citation>
    <scope>NUCLEOTIDE SEQUENCE [LARGE SCALE GENOMIC DNA]</scope>
    <source>
        <strain evidence="2 3">XC_2019</strain>
        <tissue evidence="2">Muscle</tissue>
    </source>
</reference>
<sequence>LAHRFFPVDGTELAVEVGEHTEGGELAALDREPGGEREREVRGPQITLFITERARASSRRLARAADLGTKAVIPVTSQRYEKRNVQGEAAGRKETAQFGRSRHATKDLANRN</sequence>
<evidence type="ECO:0000313" key="2">
    <source>
        <dbReference type="EMBL" id="MEQ2196760.1"/>
    </source>
</evidence>
<name>A0ABV0QLU5_9TELE</name>